<dbReference type="KEGG" id="bqy:MUS_4033"/>
<dbReference type="AlphaFoldDB" id="I2CB59"/>
<accession>I2CB59</accession>
<gene>
    <name evidence="2" type="ORF">MUS_4033</name>
</gene>
<dbReference type="HOGENOM" id="CLU_3304123_0_0_9"/>
<sequence length="39" mass="4402">MVIPKRCRRPSPPSPHEMLSDKSYSTVNGPIPFAEITDF</sequence>
<feature type="region of interest" description="Disordered" evidence="1">
    <location>
        <begin position="1"/>
        <end position="23"/>
    </location>
</feature>
<reference evidence="2 3" key="1">
    <citation type="journal article" date="2012" name="J. Biotechnol.">
        <title>Genome sequence of the plant growth promoting strain Bacillus amyloliquefaciens subsp. plantarum B9601-Y2 and expression of mersacidin and other secondary metabolites.</title>
        <authorList>
            <person name="He P."/>
            <person name="Hao K."/>
            <person name="Blom J."/>
            <person name="Ruckert C."/>
            <person name="Vater J."/>
            <person name="Mao Z."/>
            <person name="Wu Y."/>
            <person name="Hou M."/>
            <person name="He P."/>
            <person name="He Y."/>
            <person name="Borriss R."/>
        </authorList>
    </citation>
    <scope>NUCLEOTIDE SEQUENCE [LARGE SCALE GENOMIC DNA]</scope>
    <source>
        <strain evidence="2">Y2</strain>
    </source>
</reference>
<protein>
    <submittedName>
        <fullName evidence="2">Uncharacterized protein</fullName>
    </submittedName>
</protein>
<dbReference type="Proteomes" id="UP000002878">
    <property type="component" value="Chromosome"/>
</dbReference>
<proteinExistence type="predicted"/>
<dbReference type="EMBL" id="CP003332">
    <property type="protein sequence ID" value="AFJ63883.1"/>
    <property type="molecule type" value="Genomic_DNA"/>
</dbReference>
<evidence type="ECO:0000313" key="3">
    <source>
        <dbReference type="Proteomes" id="UP000002878"/>
    </source>
</evidence>
<name>I2CB59_BACAY</name>
<evidence type="ECO:0000256" key="1">
    <source>
        <dbReference type="SAM" id="MobiDB-lite"/>
    </source>
</evidence>
<evidence type="ECO:0000313" key="2">
    <source>
        <dbReference type="EMBL" id="AFJ63883.1"/>
    </source>
</evidence>
<organism evidence="2 3">
    <name type="scientific">Bacillus amyloliquefaciens (strain Y2)</name>
    <name type="common">Bacillus amyloliquefaciens subsp. plantarum (strain B9601-Y2)</name>
    <dbReference type="NCBI Taxonomy" id="1155777"/>
    <lineage>
        <taxon>Bacteria</taxon>
        <taxon>Bacillati</taxon>
        <taxon>Bacillota</taxon>
        <taxon>Bacilli</taxon>
        <taxon>Bacillales</taxon>
        <taxon>Bacillaceae</taxon>
        <taxon>Bacillus</taxon>
        <taxon>Bacillus amyloliquefaciens group</taxon>
    </lineage>
</organism>